<dbReference type="Gene3D" id="1.10.510.10">
    <property type="entry name" value="Transferase(Phosphotransferase) domain 1"/>
    <property type="match status" value="1"/>
</dbReference>
<evidence type="ECO:0000313" key="10">
    <source>
        <dbReference type="Proteomes" id="UP000332933"/>
    </source>
</evidence>
<dbReference type="EMBL" id="CAADRA010000186">
    <property type="protein sequence ID" value="VFT79154.1"/>
    <property type="molecule type" value="Genomic_DNA"/>
</dbReference>
<dbReference type="GO" id="GO:0004674">
    <property type="term" value="F:protein serine/threonine kinase activity"/>
    <property type="evidence" value="ECO:0007669"/>
    <property type="project" value="UniProtKB-KW"/>
</dbReference>
<dbReference type="InterPro" id="IPR001245">
    <property type="entry name" value="Ser-Thr/Tyr_kinase_cat_dom"/>
</dbReference>
<dbReference type="PROSITE" id="PS00108">
    <property type="entry name" value="PROTEIN_KINASE_ST"/>
    <property type="match status" value="1"/>
</dbReference>
<keyword evidence="6" id="KW-0472">Membrane</keyword>
<dbReference type="InterPro" id="IPR000719">
    <property type="entry name" value="Prot_kinase_dom"/>
</dbReference>
<keyword evidence="1" id="KW-0723">Serine/threonine-protein kinase</keyword>
<accession>A0A485KC04</accession>
<dbReference type="Proteomes" id="UP000332933">
    <property type="component" value="Unassembled WGS sequence"/>
</dbReference>
<dbReference type="Gene3D" id="3.30.200.20">
    <property type="entry name" value="Phosphorylase Kinase, domain 1"/>
    <property type="match status" value="1"/>
</dbReference>
<feature type="transmembrane region" description="Helical" evidence="6">
    <location>
        <begin position="257"/>
        <end position="280"/>
    </location>
</feature>
<keyword evidence="6" id="KW-0812">Transmembrane</keyword>
<feature type="domain" description="Protein kinase" evidence="7">
    <location>
        <begin position="360"/>
        <end position="623"/>
    </location>
</feature>
<dbReference type="EMBL" id="VJMH01000186">
    <property type="protein sequence ID" value="KAF0718033.1"/>
    <property type="molecule type" value="Genomic_DNA"/>
</dbReference>
<evidence type="ECO:0000256" key="4">
    <source>
        <dbReference type="PROSITE-ProRule" id="PRU10141"/>
    </source>
</evidence>
<reference evidence="8" key="2">
    <citation type="submission" date="2019-06" db="EMBL/GenBank/DDBJ databases">
        <title>Genomics analysis of Aphanomyces spp. identifies a new class of oomycete effector associated with host adaptation.</title>
        <authorList>
            <person name="Gaulin E."/>
        </authorList>
    </citation>
    <scope>NUCLEOTIDE SEQUENCE</scope>
    <source>
        <strain evidence="8">CBS 578.67</strain>
    </source>
</reference>
<dbReference type="SUPFAM" id="SSF56112">
    <property type="entry name" value="Protein kinase-like (PK-like)"/>
    <property type="match status" value="1"/>
</dbReference>
<keyword evidence="3 4" id="KW-0067">ATP-binding</keyword>
<keyword evidence="1" id="KW-0808">Transferase</keyword>
<dbReference type="InterPro" id="IPR008271">
    <property type="entry name" value="Ser/Thr_kinase_AS"/>
</dbReference>
<reference evidence="9 10" key="1">
    <citation type="submission" date="2019-03" db="EMBL/GenBank/DDBJ databases">
        <authorList>
            <person name="Gaulin E."/>
            <person name="Dumas B."/>
        </authorList>
    </citation>
    <scope>NUCLEOTIDE SEQUENCE [LARGE SCALE GENOMIC DNA]</scope>
    <source>
        <strain evidence="9">CBS 568.67</strain>
    </source>
</reference>
<feature type="binding site" evidence="4">
    <location>
        <position position="387"/>
    </location>
    <ligand>
        <name>ATP</name>
        <dbReference type="ChEBI" id="CHEBI:30616"/>
    </ligand>
</feature>
<organism evidence="9 10">
    <name type="scientific">Aphanomyces stellatus</name>
    <dbReference type="NCBI Taxonomy" id="120398"/>
    <lineage>
        <taxon>Eukaryota</taxon>
        <taxon>Sar</taxon>
        <taxon>Stramenopiles</taxon>
        <taxon>Oomycota</taxon>
        <taxon>Saprolegniomycetes</taxon>
        <taxon>Saprolegniales</taxon>
        <taxon>Verrucalvaceae</taxon>
        <taxon>Aphanomyces</taxon>
    </lineage>
</organism>
<evidence type="ECO:0000313" key="9">
    <source>
        <dbReference type="EMBL" id="VFT79154.1"/>
    </source>
</evidence>
<dbReference type="PROSITE" id="PS50011">
    <property type="entry name" value="PROTEIN_KINASE_DOM"/>
    <property type="match status" value="1"/>
</dbReference>
<keyword evidence="1" id="KW-0418">Kinase</keyword>
<evidence type="ECO:0000256" key="5">
    <source>
        <dbReference type="SAM" id="MobiDB-lite"/>
    </source>
</evidence>
<dbReference type="InterPro" id="IPR017441">
    <property type="entry name" value="Protein_kinase_ATP_BS"/>
</dbReference>
<gene>
    <name evidence="9" type="primary">Aste57867_1949</name>
    <name evidence="8" type="ORF">As57867_001947</name>
    <name evidence="9" type="ORF">ASTE57867_1949</name>
</gene>
<evidence type="ECO:0000256" key="6">
    <source>
        <dbReference type="SAM" id="Phobius"/>
    </source>
</evidence>
<name>A0A485KC04_9STRA</name>
<proteinExistence type="predicted"/>
<dbReference type="SMART" id="SM00220">
    <property type="entry name" value="S_TKc"/>
    <property type="match status" value="1"/>
</dbReference>
<protein>
    <submittedName>
        <fullName evidence="9">Aste57867_1949 protein</fullName>
    </submittedName>
</protein>
<dbReference type="OrthoDB" id="3256376at2759"/>
<dbReference type="PRINTS" id="PR00109">
    <property type="entry name" value="TYRKINASE"/>
</dbReference>
<evidence type="ECO:0000256" key="2">
    <source>
        <dbReference type="ARBA" id="ARBA00022741"/>
    </source>
</evidence>
<dbReference type="InterPro" id="IPR011009">
    <property type="entry name" value="Kinase-like_dom_sf"/>
</dbReference>
<dbReference type="CDD" id="cd13999">
    <property type="entry name" value="STKc_MAP3K-like"/>
    <property type="match status" value="1"/>
</dbReference>
<dbReference type="PANTHER" id="PTHR44329:SF214">
    <property type="entry name" value="PROTEIN KINASE DOMAIN-CONTAINING PROTEIN"/>
    <property type="match status" value="1"/>
</dbReference>
<dbReference type="GO" id="GO:0005524">
    <property type="term" value="F:ATP binding"/>
    <property type="evidence" value="ECO:0007669"/>
    <property type="project" value="UniProtKB-UniRule"/>
</dbReference>
<keyword evidence="6" id="KW-1133">Transmembrane helix</keyword>
<dbReference type="PROSITE" id="PS00107">
    <property type="entry name" value="PROTEIN_KINASE_ATP"/>
    <property type="match status" value="1"/>
</dbReference>
<dbReference type="PANTHER" id="PTHR44329">
    <property type="entry name" value="SERINE/THREONINE-PROTEIN KINASE TNNI3K-RELATED"/>
    <property type="match status" value="1"/>
</dbReference>
<sequence length="629" mass="67944">MPISKWTESTDYVERFKELYTANPNAGVVTYAGVSLPPAVTSRIAKVGLTFQSLPNLLKQALLWDMGLVASGDADVLLQVLVAANTTMASIGLPWSTYLASSAAKGKAQTQCLLNGANYSRQFIMDGTTLPPILRCAVELVSTDAKSSILAQDALDATIVPEPRIFKHQDTTQGWSLPAIHTLPRMSATSSSSSGEAAWNACPADSNHQALVIPCEVKNARSESRNTQLPTYSAAMTTWLQEYKAANPSPDNSASSLSTGAVIGIVAGCLVIAALLLVLVCRKRRSTAKDDDEVPAGAYTANTANPLHNTGDSSSRYPTGGNYSADPSASSSSKYQRASLALDGINLAAISIYRLDEGDVVAERHIGAGASAEVLLASYKGRAVAVKRLLPGRASLRDIQAFVDEILLISSFASPYIVEFVGAVWDKPVDLACVLEYMNQGDLRDYLSHHTPAQFSWDAKFQVLRSIVEGLVYLHSFPIIHRDLKSRNVLLDATTGTKLTDFGVSKEQTQETMTVGVGTYRWMAPEILKYNHYTVAADVFSFGMILSELATHEIPYGDQTNPQSGKALVDTAIMAMVVSGSIQPTLPESMPPFLRDMALQCITPDPQQRPTALMLSHILRQFVKEKQHL</sequence>
<evidence type="ECO:0000256" key="3">
    <source>
        <dbReference type="ARBA" id="ARBA00022840"/>
    </source>
</evidence>
<dbReference type="AlphaFoldDB" id="A0A485KC04"/>
<feature type="compositionally biased region" description="Polar residues" evidence="5">
    <location>
        <begin position="300"/>
        <end position="317"/>
    </location>
</feature>
<keyword evidence="2 4" id="KW-0547">Nucleotide-binding</keyword>
<feature type="region of interest" description="Disordered" evidence="5">
    <location>
        <begin position="291"/>
        <end position="331"/>
    </location>
</feature>
<keyword evidence="10" id="KW-1185">Reference proteome</keyword>
<evidence type="ECO:0000256" key="1">
    <source>
        <dbReference type="ARBA" id="ARBA00022527"/>
    </source>
</evidence>
<dbReference type="InterPro" id="IPR051681">
    <property type="entry name" value="Ser/Thr_Kinases-Pseudokinases"/>
</dbReference>
<dbReference type="Pfam" id="PF00069">
    <property type="entry name" value="Pkinase"/>
    <property type="match status" value="1"/>
</dbReference>
<evidence type="ECO:0000313" key="8">
    <source>
        <dbReference type="EMBL" id="KAF0718033.1"/>
    </source>
</evidence>
<evidence type="ECO:0000259" key="7">
    <source>
        <dbReference type="PROSITE" id="PS50011"/>
    </source>
</evidence>